<dbReference type="SUPFAM" id="SSF56059">
    <property type="entry name" value="Glutathione synthetase ATP-binding domain-like"/>
    <property type="match status" value="1"/>
</dbReference>
<dbReference type="InterPro" id="IPR048936">
    <property type="entry name" value="MvdD-like_ATPgrasp"/>
</dbReference>
<organism evidence="2 3">
    <name type="scientific">Hyalangium rubrum</name>
    <dbReference type="NCBI Taxonomy" id="3103134"/>
    <lineage>
        <taxon>Bacteria</taxon>
        <taxon>Pseudomonadati</taxon>
        <taxon>Myxococcota</taxon>
        <taxon>Myxococcia</taxon>
        <taxon>Myxococcales</taxon>
        <taxon>Cystobacterineae</taxon>
        <taxon>Archangiaceae</taxon>
        <taxon>Hyalangium</taxon>
    </lineage>
</organism>
<proteinExistence type="predicted"/>
<sequence length="321" mass="35541">MILLIADPDDRHADALETALRKKGTETFRFHPEDLPLTATVTLHPGSPHVPGLLQSEQGMLSLERVRTVWMRTYRGFSLPPEWSPVAKQYAQAECTETVSGLYLHLRERFWVNPPWRLRHGADNRALQLRAAQESGLEIPPTLVTTDPHAALEFFRECQGQVLRLRMKLSPPASARAAAPEKALTLESLQDAELFRRAPVMLQQTTPGVTKVRVAVIGCRLFAAALPARPTGKPRAARASKLQPHTLPEPLGTACLAVVRRLGLASAILELGLTDGDRYVFLGIDARGDWLPLEREARLPVLDALAEMLRQGKTDFEWAGG</sequence>
<name>A0ABU5HAE0_9BACT</name>
<dbReference type="Pfam" id="PF21068">
    <property type="entry name" value="ATPgraspMvdD"/>
    <property type="match status" value="1"/>
</dbReference>
<evidence type="ECO:0000313" key="2">
    <source>
        <dbReference type="EMBL" id="MDY7230449.1"/>
    </source>
</evidence>
<dbReference type="RefSeq" id="WP_321549171.1">
    <property type="nucleotide sequence ID" value="NZ_JAXIVS010000011.1"/>
</dbReference>
<feature type="domain" description="MvdD-like pre-ATP grasp" evidence="1">
    <location>
        <begin position="2"/>
        <end position="117"/>
    </location>
</feature>
<dbReference type="EMBL" id="JAXIVS010000011">
    <property type="protein sequence ID" value="MDY7230449.1"/>
    <property type="molecule type" value="Genomic_DNA"/>
</dbReference>
<dbReference type="Proteomes" id="UP001291309">
    <property type="component" value="Unassembled WGS sequence"/>
</dbReference>
<reference evidence="2 3" key="1">
    <citation type="submission" date="2023-12" db="EMBL/GenBank/DDBJ databases">
        <title>the genome sequence of Hyalangium sp. s54d21.</title>
        <authorList>
            <person name="Zhang X."/>
        </authorList>
    </citation>
    <scope>NUCLEOTIDE SEQUENCE [LARGE SCALE GENOMIC DNA]</scope>
    <source>
        <strain evidence="3">s54d21</strain>
    </source>
</reference>
<evidence type="ECO:0000313" key="3">
    <source>
        <dbReference type="Proteomes" id="UP001291309"/>
    </source>
</evidence>
<keyword evidence="3" id="KW-1185">Reference proteome</keyword>
<gene>
    <name evidence="2" type="ORF">SYV04_28900</name>
</gene>
<comment type="caution">
    <text evidence="2">The sequence shown here is derived from an EMBL/GenBank/DDBJ whole genome shotgun (WGS) entry which is preliminary data.</text>
</comment>
<accession>A0ABU5HAE0</accession>
<evidence type="ECO:0000259" key="1">
    <source>
        <dbReference type="Pfam" id="PF21068"/>
    </source>
</evidence>
<protein>
    <recommendedName>
        <fullName evidence="1">MvdD-like pre-ATP grasp domain-containing protein</fullName>
    </recommendedName>
</protein>